<gene>
    <name evidence="1" type="ORF">ABVK50_01590</name>
</gene>
<dbReference type="InterPro" id="IPR021737">
    <property type="entry name" value="Phage_phiKZ_Orf197"/>
</dbReference>
<sequence>MQMMTLTLAMLLCFQLKHFVADYLLQPGWMLRGKGDLRCAGGYAHAGLHALGSLPAFLIAGQEPAVIVLLSAAEFAVHYATDYTKAGLSARSHAGPNTRAYWALHGADQFVHQLTYVGLIFFAVALPRGF</sequence>
<accession>A0AAU8CRE4</accession>
<organism evidence="1">
    <name type="scientific">Mesorhizobium sp. WSM2240</name>
    <dbReference type="NCBI Taxonomy" id="3228851"/>
    <lineage>
        <taxon>Bacteria</taxon>
        <taxon>Pseudomonadati</taxon>
        <taxon>Pseudomonadota</taxon>
        <taxon>Alphaproteobacteria</taxon>
        <taxon>Hyphomicrobiales</taxon>
        <taxon>Phyllobacteriaceae</taxon>
        <taxon>Mesorhizobium</taxon>
    </lineage>
</organism>
<reference evidence="1" key="1">
    <citation type="submission" date="2024-06" db="EMBL/GenBank/DDBJ databases">
        <title>Mesorhizobium karijinii sp. nov., a symbiont of the iconic Swainsona formosa from arid Australia.</title>
        <authorList>
            <person name="Hill Y.J."/>
            <person name="Watkin E.L.J."/>
            <person name="O'Hara G.W."/>
            <person name="Terpolilli J."/>
            <person name="Tye M.L."/>
            <person name="Kohlmeier M.G."/>
        </authorList>
    </citation>
    <scope>NUCLEOTIDE SEQUENCE</scope>
    <source>
        <strain evidence="1">WSM2240</strain>
    </source>
</reference>
<dbReference type="Pfam" id="PF11750">
    <property type="entry name" value="DUF3307"/>
    <property type="match status" value="1"/>
</dbReference>
<evidence type="ECO:0000313" key="1">
    <source>
        <dbReference type="EMBL" id="XCG49359.1"/>
    </source>
</evidence>
<dbReference type="AlphaFoldDB" id="A0AAU8CRE4"/>
<name>A0AAU8CRE4_9HYPH</name>
<protein>
    <submittedName>
        <fullName evidence="1">DUF3307 domain-containing protein</fullName>
    </submittedName>
</protein>
<dbReference type="RefSeq" id="WP_353643106.1">
    <property type="nucleotide sequence ID" value="NZ_CP159253.1"/>
</dbReference>
<dbReference type="EMBL" id="CP159253">
    <property type="protein sequence ID" value="XCG49359.1"/>
    <property type="molecule type" value="Genomic_DNA"/>
</dbReference>
<proteinExistence type="predicted"/>